<evidence type="ECO:0000313" key="2">
    <source>
        <dbReference type="EMBL" id="MBC8178879.1"/>
    </source>
</evidence>
<dbReference type="AlphaFoldDB" id="A0A8J6N2W7"/>
<evidence type="ECO:0000313" key="3">
    <source>
        <dbReference type="Proteomes" id="UP000650524"/>
    </source>
</evidence>
<sequence length="125" mass="14399">MAYSFLADLLVVFHFVFILFVVLGGLFVFKWPKVGYLHIPAAVWGGLIEINGWLCPLTPIENQLRQLAGTTTYKDSFIQHYLIPVIYPTELSREDQLFLGLSVLILNGIVYIWVLLRMLQEKNRT</sequence>
<keyword evidence="1" id="KW-0472">Membrane</keyword>
<proteinExistence type="predicted"/>
<accession>A0A8J6N2W7</accession>
<keyword evidence="1" id="KW-1133">Transmembrane helix</keyword>
<gene>
    <name evidence="2" type="ORF">H8E19_15855</name>
</gene>
<reference evidence="2 3" key="1">
    <citation type="submission" date="2020-08" db="EMBL/GenBank/DDBJ databases">
        <title>Bridging the membrane lipid divide: bacteria of the FCB group superphylum have the potential to synthesize archaeal ether lipids.</title>
        <authorList>
            <person name="Villanueva L."/>
            <person name="Von Meijenfeldt F.A.B."/>
            <person name="Westbye A.B."/>
            <person name="Yadav S."/>
            <person name="Hopmans E.C."/>
            <person name="Dutilh B.E."/>
            <person name="Sinninghe Damste J.S."/>
        </authorList>
    </citation>
    <scope>NUCLEOTIDE SEQUENCE [LARGE SCALE GENOMIC DNA]</scope>
    <source>
        <strain evidence="2">NIOZ-UU27</strain>
    </source>
</reference>
<evidence type="ECO:0000256" key="1">
    <source>
        <dbReference type="SAM" id="Phobius"/>
    </source>
</evidence>
<keyword evidence="1" id="KW-0812">Transmembrane</keyword>
<name>A0A8J6N2W7_9DELT</name>
<dbReference type="EMBL" id="JACNJD010000322">
    <property type="protein sequence ID" value="MBC8178879.1"/>
    <property type="molecule type" value="Genomic_DNA"/>
</dbReference>
<dbReference type="Proteomes" id="UP000650524">
    <property type="component" value="Unassembled WGS sequence"/>
</dbReference>
<dbReference type="InterPro" id="IPR021218">
    <property type="entry name" value="DUF2784"/>
</dbReference>
<dbReference type="Pfam" id="PF10861">
    <property type="entry name" value="DUF2784"/>
    <property type="match status" value="1"/>
</dbReference>
<protein>
    <submittedName>
        <fullName evidence="2">DUF2784 domain-containing protein</fullName>
    </submittedName>
</protein>
<comment type="caution">
    <text evidence="2">The sequence shown here is derived from an EMBL/GenBank/DDBJ whole genome shotgun (WGS) entry which is preliminary data.</text>
</comment>
<feature type="transmembrane region" description="Helical" evidence="1">
    <location>
        <begin position="97"/>
        <end position="116"/>
    </location>
</feature>
<feature type="transmembrane region" description="Helical" evidence="1">
    <location>
        <begin position="6"/>
        <end position="29"/>
    </location>
</feature>
<organism evidence="2 3">
    <name type="scientific">Candidatus Desulfacyla euxinica</name>
    <dbReference type="NCBI Taxonomy" id="2841693"/>
    <lineage>
        <taxon>Bacteria</taxon>
        <taxon>Deltaproteobacteria</taxon>
        <taxon>Candidatus Desulfacyla</taxon>
    </lineage>
</organism>